<sequence length="19" mass="2112">MEGLTWGACEELVSCQRLS</sequence>
<protein>
    <submittedName>
        <fullName evidence="1">Uncharacterized protein</fullName>
    </submittedName>
</protein>
<reference evidence="1" key="1">
    <citation type="submission" date="2014-09" db="EMBL/GenBank/DDBJ databases">
        <authorList>
            <person name="Magalhaes I.L.F."/>
            <person name="Oliveira U."/>
            <person name="Santos F.R."/>
            <person name="Vidigal T.H.D.A."/>
            <person name="Brescovit A.D."/>
            <person name="Santos A.J."/>
        </authorList>
    </citation>
    <scope>NUCLEOTIDE SEQUENCE</scope>
    <source>
        <tissue evidence="1">Shoot tissue taken approximately 20 cm above the soil surface</tissue>
    </source>
</reference>
<proteinExistence type="predicted"/>
<reference evidence="1" key="2">
    <citation type="journal article" date="2015" name="Data Brief">
        <title>Shoot transcriptome of the giant reed, Arundo donax.</title>
        <authorList>
            <person name="Barrero R.A."/>
            <person name="Guerrero F.D."/>
            <person name="Moolhuijzen P."/>
            <person name="Goolsby J.A."/>
            <person name="Tidwell J."/>
            <person name="Bellgard S.E."/>
            <person name="Bellgard M.I."/>
        </authorList>
    </citation>
    <scope>NUCLEOTIDE SEQUENCE</scope>
    <source>
        <tissue evidence="1">Shoot tissue taken approximately 20 cm above the soil surface</tissue>
    </source>
</reference>
<dbReference type="EMBL" id="GBRH01196144">
    <property type="protein sequence ID" value="JAE01752.1"/>
    <property type="molecule type" value="Transcribed_RNA"/>
</dbReference>
<evidence type="ECO:0000313" key="1">
    <source>
        <dbReference type="EMBL" id="JAE01752.1"/>
    </source>
</evidence>
<name>A0A0A9ENR4_ARUDO</name>
<dbReference type="AlphaFoldDB" id="A0A0A9ENR4"/>
<organism evidence="1">
    <name type="scientific">Arundo donax</name>
    <name type="common">Giant reed</name>
    <name type="synonym">Donax arundinaceus</name>
    <dbReference type="NCBI Taxonomy" id="35708"/>
    <lineage>
        <taxon>Eukaryota</taxon>
        <taxon>Viridiplantae</taxon>
        <taxon>Streptophyta</taxon>
        <taxon>Embryophyta</taxon>
        <taxon>Tracheophyta</taxon>
        <taxon>Spermatophyta</taxon>
        <taxon>Magnoliopsida</taxon>
        <taxon>Liliopsida</taxon>
        <taxon>Poales</taxon>
        <taxon>Poaceae</taxon>
        <taxon>PACMAD clade</taxon>
        <taxon>Arundinoideae</taxon>
        <taxon>Arundineae</taxon>
        <taxon>Arundo</taxon>
    </lineage>
</organism>
<accession>A0A0A9ENR4</accession>